<dbReference type="AlphaFoldDB" id="Q604Y3"/>
<accession>Q604Y3</accession>
<gene>
    <name evidence="4" type="ordered locus">MCA2402</name>
</gene>
<dbReference type="CDD" id="cd04600">
    <property type="entry name" value="CBS_pair_HPP_assoc"/>
    <property type="match status" value="1"/>
</dbReference>
<protein>
    <submittedName>
        <fullName evidence="4">CBS domain protein</fullName>
    </submittedName>
</protein>
<dbReference type="PANTHER" id="PTHR33741:SF5">
    <property type="entry name" value="TRANSMEMBRANE PROTEIN DDB_G0269096-RELATED"/>
    <property type="match status" value="1"/>
</dbReference>
<evidence type="ECO:0000313" key="4">
    <source>
        <dbReference type="EMBL" id="AAU91530.1"/>
    </source>
</evidence>
<dbReference type="InterPro" id="IPR058581">
    <property type="entry name" value="TM_HPP"/>
</dbReference>
<dbReference type="InterPro" id="IPR000644">
    <property type="entry name" value="CBS_dom"/>
</dbReference>
<dbReference type="HOGENOM" id="CLU_040397_1_1_6"/>
<evidence type="ECO:0000313" key="5">
    <source>
        <dbReference type="Proteomes" id="UP000006821"/>
    </source>
</evidence>
<name>Q604Y3_METCA</name>
<dbReference type="Pfam" id="PF04982">
    <property type="entry name" value="TM_HPP"/>
    <property type="match status" value="1"/>
</dbReference>
<feature type="transmembrane region" description="Helical" evidence="2">
    <location>
        <begin position="136"/>
        <end position="153"/>
    </location>
</feature>
<keyword evidence="2" id="KW-1133">Transmembrane helix</keyword>
<dbReference type="InterPro" id="IPR046342">
    <property type="entry name" value="CBS_dom_sf"/>
</dbReference>
<dbReference type="SMART" id="SM00116">
    <property type="entry name" value="CBS"/>
    <property type="match status" value="2"/>
</dbReference>
<keyword evidence="2" id="KW-0472">Membrane</keyword>
<feature type="transmembrane region" description="Helical" evidence="2">
    <location>
        <begin position="112"/>
        <end position="130"/>
    </location>
</feature>
<dbReference type="InterPro" id="IPR007065">
    <property type="entry name" value="HPP"/>
</dbReference>
<reference evidence="4 5" key="1">
    <citation type="journal article" date="2004" name="PLoS Biol.">
        <title>Genomic insights into methanotrophy: the complete genome sequence of Methylococcus capsulatus (Bath).</title>
        <authorList>
            <person name="Ward N.L."/>
            <person name="Larsen O."/>
            <person name="Sakwa J."/>
            <person name="Bruseth L."/>
            <person name="Khouri H.M."/>
            <person name="Durkin A.S."/>
            <person name="Dimitrov G."/>
            <person name="Jiang L."/>
            <person name="Scanlan D."/>
            <person name="Kang K.H."/>
            <person name="Lewis M.R."/>
            <person name="Nelson K.E."/>
            <person name="Methe B.A."/>
            <person name="Wu M."/>
            <person name="Heidelberg J.F."/>
            <person name="Paulsen I.T."/>
            <person name="Fouts D.E."/>
            <person name="Ravel J."/>
            <person name="Tettelin H."/>
            <person name="Ren Q."/>
            <person name="Read T.D."/>
            <person name="DeBoy R.T."/>
            <person name="Seshadri R."/>
            <person name="Salzberg S.L."/>
            <person name="Jensen H.B."/>
            <person name="Birkeland N.K."/>
            <person name="Nelson W.C."/>
            <person name="Dodson R.J."/>
            <person name="Grindhaug S.H."/>
            <person name="Holt I.E."/>
            <person name="Eidhammer I."/>
            <person name="Jonasen I."/>
            <person name="Vanaken S."/>
            <person name="Utterback T.R."/>
            <person name="Feldblyum T.V."/>
            <person name="Fraser C.M."/>
            <person name="Lillehaug J.R."/>
            <person name="Eisen J.A."/>
        </authorList>
    </citation>
    <scope>NUCLEOTIDE SEQUENCE [LARGE SCALE GENOMIC DNA]</scope>
    <source>
        <strain evidence="5">ATCC 33009 / NCIMB 11132 / Bath</strain>
    </source>
</reference>
<dbReference type="Gene3D" id="3.10.580.10">
    <property type="entry name" value="CBS-domain"/>
    <property type="match status" value="1"/>
</dbReference>
<keyword evidence="2" id="KW-0812">Transmembrane</keyword>
<dbReference type="SUPFAM" id="SSF54631">
    <property type="entry name" value="CBS-domain pair"/>
    <property type="match status" value="1"/>
</dbReference>
<dbReference type="PROSITE" id="PS51371">
    <property type="entry name" value="CBS"/>
    <property type="match status" value="2"/>
</dbReference>
<evidence type="ECO:0000259" key="3">
    <source>
        <dbReference type="PROSITE" id="PS51371"/>
    </source>
</evidence>
<sequence length="449" mass="48002">MRNAGRGFLRDPFLNGLTGVCRAIRCTCNAYYAAGFLVFAEMPCGPAGLIGLGSALGISMQIKRLKFPLGWRPEPLPTGLAEQFRSALAAGLAIFLLGLISSRFIEGGGLKTLVASMGASAVILFVVPHSPMARPWSVVGGHLISGLIGILCARWVPDTWPAAALAVGLAIFAMQLARCLHPPGGASALIPVLGDAGIRALGFQFLLTPLALNVAVMLVASRFYDRWVHAARPAPNTEPHPPSPLERIGIQAEDFHAALQDVGVFVDVSADELSDIYHFAASRAFRRTFGKTTCAGIMTPEPLTAEFGDDLESVWRRMQRHGIRALPVVDRGRHVIGIVTFKDFFRHAPADGFGSLKARLKALLLPSPRVTSTKPEVVGQIMTAPAITARHDAPIVELARLLSEHGIHQVPIVDERRKLVGLVTQTDLIAALYRSVPAGLAQPAMAVAS</sequence>
<proteinExistence type="predicted"/>
<dbReference type="EMBL" id="AE017282">
    <property type="protein sequence ID" value="AAU91530.1"/>
    <property type="molecule type" value="Genomic_DNA"/>
</dbReference>
<dbReference type="Pfam" id="PF00571">
    <property type="entry name" value="CBS"/>
    <property type="match status" value="2"/>
</dbReference>
<dbReference type="PANTHER" id="PTHR33741">
    <property type="entry name" value="TRANSMEMBRANE PROTEIN DDB_G0269096-RELATED"/>
    <property type="match status" value="1"/>
</dbReference>
<evidence type="ECO:0000256" key="2">
    <source>
        <dbReference type="SAM" id="Phobius"/>
    </source>
</evidence>
<dbReference type="KEGG" id="mca:MCA2402"/>
<dbReference type="Proteomes" id="UP000006821">
    <property type="component" value="Chromosome"/>
</dbReference>
<feature type="domain" description="CBS" evidence="3">
    <location>
        <begin position="298"/>
        <end position="356"/>
    </location>
</feature>
<evidence type="ECO:0000256" key="1">
    <source>
        <dbReference type="PROSITE-ProRule" id="PRU00703"/>
    </source>
</evidence>
<feature type="transmembrane region" description="Helical" evidence="2">
    <location>
        <begin position="83"/>
        <end position="100"/>
    </location>
</feature>
<dbReference type="STRING" id="243233.MCA2402"/>
<feature type="domain" description="CBS" evidence="3">
    <location>
        <begin position="382"/>
        <end position="438"/>
    </location>
</feature>
<dbReference type="eggNOG" id="COG3448">
    <property type="taxonomic scope" value="Bacteria"/>
</dbReference>
<feature type="transmembrane region" description="Helical" evidence="2">
    <location>
        <begin position="160"/>
        <end position="177"/>
    </location>
</feature>
<feature type="transmembrane region" description="Helical" evidence="2">
    <location>
        <begin position="197"/>
        <end position="220"/>
    </location>
</feature>
<organism evidence="4 5">
    <name type="scientific">Methylococcus capsulatus (strain ATCC 33009 / NCIMB 11132 / Bath)</name>
    <dbReference type="NCBI Taxonomy" id="243233"/>
    <lineage>
        <taxon>Bacteria</taxon>
        <taxon>Pseudomonadati</taxon>
        <taxon>Pseudomonadota</taxon>
        <taxon>Gammaproteobacteria</taxon>
        <taxon>Methylococcales</taxon>
        <taxon>Methylococcaceae</taxon>
        <taxon>Methylococcus</taxon>
    </lineage>
</organism>
<keyword evidence="1" id="KW-0129">CBS domain</keyword>